<feature type="transmembrane region" description="Helical" evidence="1">
    <location>
        <begin position="119"/>
        <end position="138"/>
    </location>
</feature>
<feature type="transmembrane region" description="Helical" evidence="1">
    <location>
        <begin position="95"/>
        <end position="113"/>
    </location>
</feature>
<keyword evidence="1" id="KW-0812">Transmembrane</keyword>
<evidence type="ECO:0000313" key="3">
    <source>
        <dbReference type="Proteomes" id="UP000615026"/>
    </source>
</evidence>
<organism evidence="2 3">
    <name type="scientific">Leptolyngbya cf. ectocarpi LEGE 11479</name>
    <dbReference type="NCBI Taxonomy" id="1828722"/>
    <lineage>
        <taxon>Bacteria</taxon>
        <taxon>Bacillati</taxon>
        <taxon>Cyanobacteriota</taxon>
        <taxon>Cyanophyceae</taxon>
        <taxon>Leptolyngbyales</taxon>
        <taxon>Leptolyngbyaceae</taxon>
        <taxon>Leptolyngbya group</taxon>
        <taxon>Leptolyngbya</taxon>
    </lineage>
</organism>
<accession>A0A928ZUE7</accession>
<keyword evidence="1" id="KW-0472">Membrane</keyword>
<keyword evidence="3" id="KW-1185">Reference proteome</keyword>
<proteinExistence type="predicted"/>
<feature type="transmembrane region" description="Helical" evidence="1">
    <location>
        <begin position="145"/>
        <end position="162"/>
    </location>
</feature>
<name>A0A928ZUE7_LEPEC</name>
<gene>
    <name evidence="2" type="ORF">IQ260_13405</name>
</gene>
<feature type="transmembrane region" description="Helical" evidence="1">
    <location>
        <begin position="54"/>
        <end position="74"/>
    </location>
</feature>
<evidence type="ECO:0000256" key="1">
    <source>
        <dbReference type="SAM" id="Phobius"/>
    </source>
</evidence>
<comment type="caution">
    <text evidence="2">The sequence shown here is derived from an EMBL/GenBank/DDBJ whole genome shotgun (WGS) entry which is preliminary data.</text>
</comment>
<protein>
    <submittedName>
        <fullName evidence="2">Uncharacterized protein</fullName>
    </submittedName>
</protein>
<keyword evidence="1" id="KW-1133">Transmembrane helix</keyword>
<dbReference type="Proteomes" id="UP000615026">
    <property type="component" value="Unassembled WGS sequence"/>
</dbReference>
<reference evidence="2" key="1">
    <citation type="submission" date="2020-10" db="EMBL/GenBank/DDBJ databases">
        <authorList>
            <person name="Castelo-Branco R."/>
            <person name="Eusebio N."/>
            <person name="Adriana R."/>
            <person name="Vieira A."/>
            <person name="Brugerolle De Fraissinette N."/>
            <person name="Rezende De Castro R."/>
            <person name="Schneider M.P."/>
            <person name="Vasconcelos V."/>
            <person name="Leao P.N."/>
        </authorList>
    </citation>
    <scope>NUCLEOTIDE SEQUENCE</scope>
    <source>
        <strain evidence="2">LEGE 11479</strain>
    </source>
</reference>
<evidence type="ECO:0000313" key="2">
    <source>
        <dbReference type="EMBL" id="MBE9067652.1"/>
    </source>
</evidence>
<dbReference type="AlphaFoldDB" id="A0A928ZUE7"/>
<sequence>MLYEPVIPRKGWKGQLDRFIGPGATQAELILQSVPSVAAAIAAPLYALTLPIDWTVWQLGAIAILSFDLVGGILTNATAAAKRWYHRPGQGWQQHMTFVSVHLFHIGLVALLFRGGDGLFFAGVSSYLLLAAGLILASPLYLQRPIALGLYGLSLVCDLTLFTPTPGLEWFLPLFFLKLLVSHLLKESPYRPSDSH</sequence>
<dbReference type="EMBL" id="JADEXP010000109">
    <property type="protein sequence ID" value="MBE9067652.1"/>
    <property type="molecule type" value="Genomic_DNA"/>
</dbReference>